<organism evidence="9 10">
    <name type="scientific">Paludibacterium purpuratum</name>
    <dbReference type="NCBI Taxonomy" id="1144873"/>
    <lineage>
        <taxon>Bacteria</taxon>
        <taxon>Pseudomonadati</taxon>
        <taxon>Pseudomonadota</taxon>
        <taxon>Betaproteobacteria</taxon>
        <taxon>Neisseriales</taxon>
        <taxon>Chromobacteriaceae</taxon>
        <taxon>Paludibacterium</taxon>
    </lineage>
</organism>
<dbReference type="Pfam" id="PF21981">
    <property type="entry name" value="RecX_HTH3"/>
    <property type="match status" value="1"/>
</dbReference>
<dbReference type="PANTHER" id="PTHR33602:SF1">
    <property type="entry name" value="REGULATORY PROTEIN RECX FAMILY PROTEIN"/>
    <property type="match status" value="1"/>
</dbReference>
<name>A0A4R7BAR7_9NEIS</name>
<comment type="similarity">
    <text evidence="2 5">Belongs to the RecX family.</text>
</comment>
<evidence type="ECO:0000259" key="7">
    <source>
        <dbReference type="Pfam" id="PF21981"/>
    </source>
</evidence>
<dbReference type="InterPro" id="IPR053924">
    <property type="entry name" value="RecX_HTH_2nd"/>
</dbReference>
<keyword evidence="4 5" id="KW-0963">Cytoplasm</keyword>
<dbReference type="PANTHER" id="PTHR33602">
    <property type="entry name" value="REGULATORY PROTEIN RECX FAMILY PROTEIN"/>
    <property type="match status" value="1"/>
</dbReference>
<proteinExistence type="inferred from homology"/>
<reference evidence="9 10" key="1">
    <citation type="submission" date="2019-03" db="EMBL/GenBank/DDBJ databases">
        <title>Genomic Encyclopedia of Type Strains, Phase III (KMG-III): the genomes of soil and plant-associated and newly described type strains.</title>
        <authorList>
            <person name="Whitman W."/>
        </authorList>
    </citation>
    <scope>NUCLEOTIDE SEQUENCE [LARGE SCALE GENOMIC DNA]</scope>
    <source>
        <strain evidence="9 10">CECT 8976</strain>
    </source>
</reference>
<dbReference type="InterPro" id="IPR053925">
    <property type="entry name" value="RecX_HTH_3rd"/>
</dbReference>
<dbReference type="InterPro" id="IPR036388">
    <property type="entry name" value="WH-like_DNA-bd_sf"/>
</dbReference>
<evidence type="ECO:0000259" key="6">
    <source>
        <dbReference type="Pfam" id="PF02631"/>
    </source>
</evidence>
<dbReference type="EMBL" id="SNZP01000002">
    <property type="protein sequence ID" value="TDR82050.1"/>
    <property type="molecule type" value="Genomic_DNA"/>
</dbReference>
<evidence type="ECO:0000256" key="5">
    <source>
        <dbReference type="HAMAP-Rule" id="MF_01114"/>
    </source>
</evidence>
<dbReference type="Gene3D" id="1.10.10.10">
    <property type="entry name" value="Winged helix-like DNA-binding domain superfamily/Winged helix DNA-binding domain"/>
    <property type="match status" value="3"/>
</dbReference>
<comment type="caution">
    <text evidence="9">The sequence shown here is derived from an EMBL/GenBank/DDBJ whole genome shotgun (WGS) entry which is preliminary data.</text>
</comment>
<evidence type="ECO:0000313" key="9">
    <source>
        <dbReference type="EMBL" id="TDR82050.1"/>
    </source>
</evidence>
<protein>
    <recommendedName>
        <fullName evidence="3 5">Regulatory protein RecX</fullName>
    </recommendedName>
</protein>
<gene>
    <name evidence="5" type="primary">recX</name>
    <name evidence="9" type="ORF">DFP86_102163</name>
</gene>
<evidence type="ECO:0000313" key="10">
    <source>
        <dbReference type="Proteomes" id="UP000295611"/>
    </source>
</evidence>
<dbReference type="Pfam" id="PF21982">
    <property type="entry name" value="RecX_HTH1"/>
    <property type="match status" value="1"/>
</dbReference>
<evidence type="ECO:0000259" key="8">
    <source>
        <dbReference type="Pfam" id="PF21982"/>
    </source>
</evidence>
<dbReference type="RefSeq" id="WP_243729287.1">
    <property type="nucleotide sequence ID" value="NZ_SNZP01000002.1"/>
</dbReference>
<dbReference type="Proteomes" id="UP000295611">
    <property type="component" value="Unassembled WGS sequence"/>
</dbReference>
<dbReference type="GO" id="GO:0005737">
    <property type="term" value="C:cytoplasm"/>
    <property type="evidence" value="ECO:0007669"/>
    <property type="project" value="UniProtKB-SubCell"/>
</dbReference>
<feature type="domain" description="RecX third three-helical" evidence="7">
    <location>
        <begin position="89"/>
        <end position="133"/>
    </location>
</feature>
<dbReference type="HAMAP" id="MF_01114">
    <property type="entry name" value="RecX"/>
    <property type="match status" value="1"/>
</dbReference>
<comment type="function">
    <text evidence="5">Modulates RecA activity.</text>
</comment>
<sequence length="141" mass="16270">MARAIDLLSRREYSRRELTQRLRPHAQSPEELAQVLDQLAERTWQSDQRFAEQFSRSRAGKYGSLRLRQHLREKGVSGELIDEALSSQDDLATARAVWQRKFGTLPDSPQDKARQARFLAARGFPPEIIRKILAGRLDDNE</sequence>
<dbReference type="NCBIfam" id="NF001055">
    <property type="entry name" value="PRK00117.2-5"/>
    <property type="match status" value="1"/>
</dbReference>
<dbReference type="GO" id="GO:0006282">
    <property type="term" value="P:regulation of DNA repair"/>
    <property type="evidence" value="ECO:0007669"/>
    <property type="project" value="UniProtKB-UniRule"/>
</dbReference>
<dbReference type="InterPro" id="IPR053926">
    <property type="entry name" value="RecX_HTH_1st"/>
</dbReference>
<evidence type="ECO:0000256" key="2">
    <source>
        <dbReference type="ARBA" id="ARBA00009695"/>
    </source>
</evidence>
<comment type="subcellular location">
    <subcellularLocation>
        <location evidence="1 5">Cytoplasm</location>
    </subcellularLocation>
</comment>
<feature type="domain" description="RecX second three-helical" evidence="6">
    <location>
        <begin position="46"/>
        <end position="85"/>
    </location>
</feature>
<feature type="domain" description="RecX first three-helical" evidence="8">
    <location>
        <begin position="2"/>
        <end position="39"/>
    </location>
</feature>
<dbReference type="AlphaFoldDB" id="A0A4R7BAR7"/>
<dbReference type="Pfam" id="PF02631">
    <property type="entry name" value="RecX_HTH2"/>
    <property type="match status" value="1"/>
</dbReference>
<accession>A0A4R7BAR7</accession>
<evidence type="ECO:0000256" key="1">
    <source>
        <dbReference type="ARBA" id="ARBA00004496"/>
    </source>
</evidence>
<dbReference type="InterPro" id="IPR003783">
    <property type="entry name" value="Regulatory_RecX"/>
</dbReference>
<evidence type="ECO:0000256" key="4">
    <source>
        <dbReference type="ARBA" id="ARBA00022490"/>
    </source>
</evidence>
<keyword evidence="10" id="KW-1185">Reference proteome</keyword>
<evidence type="ECO:0000256" key="3">
    <source>
        <dbReference type="ARBA" id="ARBA00018111"/>
    </source>
</evidence>